<organism evidence="2 3">
    <name type="scientific">Rhynchospora pubera</name>
    <dbReference type="NCBI Taxonomy" id="906938"/>
    <lineage>
        <taxon>Eukaryota</taxon>
        <taxon>Viridiplantae</taxon>
        <taxon>Streptophyta</taxon>
        <taxon>Embryophyta</taxon>
        <taxon>Tracheophyta</taxon>
        <taxon>Spermatophyta</taxon>
        <taxon>Magnoliopsida</taxon>
        <taxon>Liliopsida</taxon>
        <taxon>Poales</taxon>
        <taxon>Cyperaceae</taxon>
        <taxon>Cyperoideae</taxon>
        <taxon>Rhynchosporeae</taxon>
        <taxon>Rhynchospora</taxon>
    </lineage>
</organism>
<feature type="transmembrane region" description="Helical" evidence="1">
    <location>
        <begin position="103"/>
        <end position="124"/>
    </location>
</feature>
<gene>
    <name evidence="2" type="ORF">LUZ62_063667</name>
</gene>
<proteinExistence type="predicted"/>
<name>A0AAV8EGV6_9POAL</name>
<dbReference type="GO" id="GO:0005840">
    <property type="term" value="C:ribosome"/>
    <property type="evidence" value="ECO:0007669"/>
    <property type="project" value="UniProtKB-KW"/>
</dbReference>
<evidence type="ECO:0000313" key="2">
    <source>
        <dbReference type="EMBL" id="KAJ4779410.1"/>
    </source>
</evidence>
<comment type="caution">
    <text evidence="2">The sequence shown here is derived from an EMBL/GenBank/DDBJ whole genome shotgun (WGS) entry which is preliminary data.</text>
</comment>
<evidence type="ECO:0000313" key="3">
    <source>
        <dbReference type="Proteomes" id="UP001140206"/>
    </source>
</evidence>
<keyword evidence="1" id="KW-0812">Transmembrane</keyword>
<dbReference type="InterPro" id="IPR044196">
    <property type="entry name" value="At5g19025-like"/>
</dbReference>
<keyword evidence="2" id="KW-0689">Ribosomal protein</keyword>
<reference evidence="2" key="1">
    <citation type="submission" date="2022-08" db="EMBL/GenBank/DDBJ databases">
        <authorList>
            <person name="Marques A."/>
        </authorList>
    </citation>
    <scope>NUCLEOTIDE SEQUENCE</scope>
    <source>
        <strain evidence="2">RhyPub2mFocal</strain>
        <tissue evidence="2">Leaves</tissue>
    </source>
</reference>
<sequence>MKQKANQLITDCGRKLLGLVPLVSLSLSLSLSLSQHTENTPRLVMLRRLSLPSSIMPLRSVTSSSSKRIHSHKSNPYPYPYPPPSISFSASSCKHPPSATLDLLILILVLFSSAFLVASSLSHIARSLSPFLSPLFHSLRAIPLHYLLTPMLMSFPFSFTICLLCRHLPRRKCRNPRCRGLKKALEFDVQLQTEETISDPAAAAMWKEIDSLPWKGGQGGNNPDYECLRVELRKMAPPNGRAVLLFRSRCGCPLAKLEAWGPKRGRRHKK</sequence>
<dbReference type="PANTHER" id="PTHR47479">
    <property type="entry name" value="OS05G0393200 PROTEIN"/>
    <property type="match status" value="1"/>
</dbReference>
<evidence type="ECO:0000256" key="1">
    <source>
        <dbReference type="SAM" id="Phobius"/>
    </source>
</evidence>
<dbReference type="Proteomes" id="UP001140206">
    <property type="component" value="Chromosome 3"/>
</dbReference>
<dbReference type="EMBL" id="JAMFTS010000003">
    <property type="protein sequence ID" value="KAJ4779410.1"/>
    <property type="molecule type" value="Genomic_DNA"/>
</dbReference>
<keyword evidence="3" id="KW-1185">Reference proteome</keyword>
<protein>
    <submittedName>
        <fullName evidence="2">Ribosomal protein L34e superfamily protein</fullName>
    </submittedName>
</protein>
<dbReference type="AlphaFoldDB" id="A0AAV8EGV6"/>
<dbReference type="PANTHER" id="PTHR47479:SF2">
    <property type="entry name" value="OS05G0393200 PROTEIN"/>
    <property type="match status" value="1"/>
</dbReference>
<keyword evidence="2" id="KW-0687">Ribonucleoprotein</keyword>
<keyword evidence="1" id="KW-0472">Membrane</keyword>
<feature type="transmembrane region" description="Helical" evidence="1">
    <location>
        <begin position="144"/>
        <end position="165"/>
    </location>
</feature>
<accession>A0AAV8EGV6</accession>
<keyword evidence="1" id="KW-1133">Transmembrane helix</keyword>